<dbReference type="RefSeq" id="WP_196414567.1">
    <property type="nucleotide sequence ID" value="NZ_JADQTO010000006.1"/>
</dbReference>
<evidence type="ECO:0000259" key="9">
    <source>
        <dbReference type="Pfam" id="PF13087"/>
    </source>
</evidence>
<evidence type="ECO:0000259" key="7">
    <source>
        <dbReference type="Pfam" id="PF11784"/>
    </source>
</evidence>
<dbReference type="Pfam" id="PF13195">
    <property type="entry name" value="DUF4011"/>
    <property type="match status" value="1"/>
</dbReference>
<evidence type="ECO:0000313" key="11">
    <source>
        <dbReference type="EMBL" id="MBG0562771.1"/>
    </source>
</evidence>
<dbReference type="Proteomes" id="UP000598146">
    <property type="component" value="Unassembled WGS sequence"/>
</dbReference>
<gene>
    <name evidence="11" type="ORF">I4J89_15045</name>
</gene>
<dbReference type="InterPro" id="IPR011335">
    <property type="entry name" value="Restrct_endonuc-II-like"/>
</dbReference>
<dbReference type="PANTHER" id="PTHR43788:SF8">
    <property type="entry name" value="DNA-BINDING PROTEIN SMUBP-2"/>
    <property type="match status" value="1"/>
</dbReference>
<name>A0A931FZ99_9ACTN</name>
<dbReference type="GO" id="GO:0043139">
    <property type="term" value="F:5'-3' DNA helicase activity"/>
    <property type="evidence" value="ECO:0007669"/>
    <property type="project" value="TreeGrafter"/>
</dbReference>
<keyword evidence="12" id="KW-1185">Reference proteome</keyword>
<dbReference type="Gene3D" id="3.40.50.300">
    <property type="entry name" value="P-loop containing nucleotide triphosphate hydrolases"/>
    <property type="match status" value="3"/>
</dbReference>
<sequence>MRPDDADGHTGPGDDARAALAAWRDGIAGAGAANRLLDLPRGGADLVEIVAPDPSGVVEALRQGRDCALTGPGGKAKQRDSLRTELADEVLHPLLRRLRRHTDQEQADRGVDVLHLAVGLLHWEDPDGTGYASPLLLLPVDLVALGPDDVPRLRAGAGDPSVNPALAARLRRSGVELPRVDALAGLDPAALRARVDAAIAGRPGWRTADVVVLARLDPATEAIRDDLLVNEELIAEHPVVRALAAADGTAGAFTFESLTPAEIDVLAPPDDMPLVLEADAGQRACVAAALEGHSFVVDGPPGTGKSQTAANMIAALAHAGKRVLFVSEKAVALDSVQQRLAAVGLGNYLLDLHGAKAARKPVAGALAAALEAVPLPASRMDETDRDLLRDRRARLNAYAEAVLEVRDPLGRSLHDVIGELARLADVPEAPAPGLQAGALTEAALERIHEATGRLAQAWRPATERSGYRWREVAERESLDDALFLAQLTLEDLAEAAAPNAALAAAFHVRLPADAAALSELAAHATRRPAEVADSWLTGPTLRPVRQAADDLAEQVEAVRQAVDHVQTRIGVAFEALAGPLESEDVPEPPRLDPPAVRLEPLTAAEAKALAGRFAADADELEHQQRNLDRVTTRLGLPDVVTFSDVELVHLVAELGGRTDKPEPAWFAPGAQSAVHNAAASLRRHVEAVTAARAEARDLYTDAVLHEPVDDLAERFATVHRGARKLLAPHRRDKETVAGLAAPGIGVEEAVANLHLAVAWRRAYEGLLAAEKQHAGHLGHYWKRLDTDFPAIGRALQTVDEALRVTPPEALPAVVEYVSTRHADDRLRQTVTEARDVFRHWRSTLRPEPEPAARPELGQGSVQAAVTWMRAQLAPLRAVAALLQQLDDALGRELNATEAGTVLAARRAAIEAEEAFAAAGPIYESILGPVYRGRNTDQRALAEAIEWAARARALRTGTDAALTSEQAQALAAGRPAADLRPLIEAWEDARGRIIDAFGPARQVRLATALDRYETARDLLRDLRDDAGGQQEWFDYLAAREVLTGYGLDTAVDYCADHGMPARRVGDVVARTAYRAWVDEVIAADERLQPLAAAERAELVDEFRRLDADLLQDAAAAVIGAVDAHRPAVTADGGPALIRAEGLKASGHLPVRELFAGAWETVAALKPCFVMPPAAVSRLLPAEARFDVVIIDEASRMTPAAAAACAYRGTSLVVIGDDAQLPPAGDQPSVLVVANDCGAFSRLCLTWHYRSRHESLIRFANDAFYQGRLITFPGAHPVGEDIGVRLYPAGDAAAEAELVATRVIHHLTTRPTLSLGVVTLTAAQADTVADAVEVALAGRPDLEGSLGGFSVRCAEAAQGDERDVVILSTGAGLAAAGGPAGARRLDVAITRARQRIEVVTGIPAGGREEPAGEGESRLVAYLDFAERAGDGDAGGEPRGPATSFEDSVLDTVRGWGYQADAQVGSGRCRIEIAVRRDVGPYALGIRCDGPGYQLSPVARDRDRVHDQVLHGLGWHLHRMWSVAWYHDRTGEEARLRVAIENALATPDVFAAPDEEQLSVRPAQVPEWALPYERAQVEPLPDSARVNDGVARELLIRTVGRIAEVEGPVHMATVIHRIRDAWRINRVTQPIRTAIEEAVRQSGAGFDGTFVTAADAPIPAVRVPGDGVTRKPDHIADSELQLALEYLVLDAGLVEGEDLLAAAGRLFGWSGNKAGTARLAEMLDDLVSAGRLIAHRNGLIAAPADDDLLDLPDPATLPHRADAGARRPAAEQVSR</sequence>
<dbReference type="InterPro" id="IPR041679">
    <property type="entry name" value="DNA2/NAM7-like_C"/>
</dbReference>
<dbReference type="Pfam" id="PF13087">
    <property type="entry name" value="AAA_12"/>
    <property type="match status" value="1"/>
</dbReference>
<dbReference type="InterPro" id="IPR049468">
    <property type="entry name" value="Restrct_endonuc-II-like_dom"/>
</dbReference>
<evidence type="ECO:0000313" key="12">
    <source>
        <dbReference type="Proteomes" id="UP000598146"/>
    </source>
</evidence>
<feature type="domain" description="Restriction endonuclease type II-like" evidence="10">
    <location>
        <begin position="1442"/>
        <end position="1537"/>
    </location>
</feature>
<dbReference type="InterPro" id="IPR025103">
    <property type="entry name" value="DUF4011"/>
</dbReference>
<feature type="compositionally biased region" description="Basic and acidic residues" evidence="6">
    <location>
        <begin position="1756"/>
        <end position="1772"/>
    </location>
</feature>
<dbReference type="GO" id="GO:0016787">
    <property type="term" value="F:hydrolase activity"/>
    <property type="evidence" value="ECO:0007669"/>
    <property type="project" value="UniProtKB-KW"/>
</dbReference>
<keyword evidence="5" id="KW-0067">ATP-binding</keyword>
<feature type="domain" description="DNA2/NAM7 helicase-like C-terminal" evidence="9">
    <location>
        <begin position="1292"/>
        <end position="1397"/>
    </location>
</feature>
<dbReference type="Pfam" id="PF13086">
    <property type="entry name" value="AAA_11"/>
    <property type="match status" value="1"/>
</dbReference>
<dbReference type="Pfam" id="PF11784">
    <property type="entry name" value="DUF3320"/>
    <property type="match status" value="1"/>
</dbReference>
<dbReference type="InterPro" id="IPR021754">
    <property type="entry name" value="DUF3320"/>
</dbReference>
<evidence type="ECO:0000256" key="4">
    <source>
        <dbReference type="ARBA" id="ARBA00022806"/>
    </source>
</evidence>
<feature type="domain" description="DNA2/NAM7 helicase helicase" evidence="8">
    <location>
        <begin position="279"/>
        <end position="342"/>
    </location>
</feature>
<evidence type="ECO:0000256" key="5">
    <source>
        <dbReference type="ARBA" id="ARBA00022840"/>
    </source>
</evidence>
<dbReference type="GO" id="GO:0005524">
    <property type="term" value="F:ATP binding"/>
    <property type="evidence" value="ECO:0007669"/>
    <property type="project" value="UniProtKB-KW"/>
</dbReference>
<feature type="domain" description="DUF3320" evidence="7">
    <location>
        <begin position="1587"/>
        <end position="1629"/>
    </location>
</feature>
<comment type="similarity">
    <text evidence="1">Belongs to the DNA2/NAM7 helicase family.</text>
</comment>
<evidence type="ECO:0000259" key="10">
    <source>
        <dbReference type="Pfam" id="PF18741"/>
    </source>
</evidence>
<evidence type="ECO:0000256" key="2">
    <source>
        <dbReference type="ARBA" id="ARBA00022741"/>
    </source>
</evidence>
<keyword evidence="2" id="KW-0547">Nucleotide-binding</keyword>
<organism evidence="11 12">
    <name type="scientific">Actinoplanes aureus</name>
    <dbReference type="NCBI Taxonomy" id="2792083"/>
    <lineage>
        <taxon>Bacteria</taxon>
        <taxon>Bacillati</taxon>
        <taxon>Actinomycetota</taxon>
        <taxon>Actinomycetes</taxon>
        <taxon>Micromonosporales</taxon>
        <taxon>Micromonosporaceae</taxon>
        <taxon>Actinoplanes</taxon>
    </lineage>
</organism>
<dbReference type="InterPro" id="IPR027417">
    <property type="entry name" value="P-loop_NTPase"/>
</dbReference>
<evidence type="ECO:0000256" key="3">
    <source>
        <dbReference type="ARBA" id="ARBA00022801"/>
    </source>
</evidence>
<reference evidence="11" key="1">
    <citation type="submission" date="2020-11" db="EMBL/GenBank/DDBJ databases">
        <title>Isolation and identification of active actinomycetes.</title>
        <authorList>
            <person name="Sun X."/>
        </authorList>
    </citation>
    <scope>NUCLEOTIDE SEQUENCE</scope>
    <source>
        <strain evidence="11">NEAU-A11</strain>
    </source>
</reference>
<evidence type="ECO:0000259" key="8">
    <source>
        <dbReference type="Pfam" id="PF13086"/>
    </source>
</evidence>
<evidence type="ECO:0000256" key="1">
    <source>
        <dbReference type="ARBA" id="ARBA00007913"/>
    </source>
</evidence>
<evidence type="ECO:0000256" key="6">
    <source>
        <dbReference type="SAM" id="MobiDB-lite"/>
    </source>
</evidence>
<dbReference type="Pfam" id="PF18741">
    <property type="entry name" value="MTES_1575"/>
    <property type="match status" value="1"/>
</dbReference>
<dbReference type="SUPFAM" id="SSF52540">
    <property type="entry name" value="P-loop containing nucleoside triphosphate hydrolases"/>
    <property type="match status" value="1"/>
</dbReference>
<comment type="caution">
    <text evidence="11">The sequence shown here is derived from an EMBL/GenBank/DDBJ whole genome shotgun (WGS) entry which is preliminary data.</text>
</comment>
<protein>
    <submittedName>
        <fullName evidence="11">DUF3320 domain-containing protein</fullName>
    </submittedName>
</protein>
<keyword evidence="4" id="KW-0347">Helicase</keyword>
<dbReference type="InterPro" id="IPR050534">
    <property type="entry name" value="Coronavir_polyprotein_1ab"/>
</dbReference>
<keyword evidence="3" id="KW-0378">Hydrolase</keyword>
<dbReference type="PANTHER" id="PTHR43788">
    <property type="entry name" value="DNA2/NAM7 HELICASE FAMILY MEMBER"/>
    <property type="match status" value="1"/>
</dbReference>
<dbReference type="EMBL" id="JADQTO010000006">
    <property type="protein sequence ID" value="MBG0562771.1"/>
    <property type="molecule type" value="Genomic_DNA"/>
</dbReference>
<dbReference type="InterPro" id="IPR041677">
    <property type="entry name" value="DNA2/NAM7_AAA_11"/>
</dbReference>
<proteinExistence type="inferred from homology"/>
<accession>A0A931FZ99</accession>
<dbReference type="SUPFAM" id="SSF52980">
    <property type="entry name" value="Restriction endonuclease-like"/>
    <property type="match status" value="1"/>
</dbReference>
<feature type="region of interest" description="Disordered" evidence="6">
    <location>
        <begin position="1748"/>
        <end position="1772"/>
    </location>
</feature>